<dbReference type="PIRSF" id="PIRSF002849">
    <property type="entry name" value="AAA_ATPase_chaperone_MoxR_prd"/>
    <property type="match status" value="1"/>
</dbReference>
<dbReference type="InterPro" id="IPR050764">
    <property type="entry name" value="CbbQ/NirQ/NorQ/GpvN"/>
</dbReference>
<reference evidence="5" key="1">
    <citation type="submission" date="2018-06" db="EMBL/GenBank/DDBJ databases">
        <authorList>
            <person name="Zhirakovskaya E."/>
        </authorList>
    </citation>
    <scope>NUCLEOTIDE SEQUENCE</scope>
</reference>
<dbReference type="GO" id="GO:0005524">
    <property type="term" value="F:ATP binding"/>
    <property type="evidence" value="ECO:0007669"/>
    <property type="project" value="UniProtKB-KW"/>
</dbReference>
<evidence type="ECO:0000313" key="5">
    <source>
        <dbReference type="EMBL" id="VAW61815.1"/>
    </source>
</evidence>
<dbReference type="InterPro" id="IPR011703">
    <property type="entry name" value="ATPase_AAA-3"/>
</dbReference>
<accession>A0A3B0X0L1</accession>
<dbReference type="Pfam" id="PF07726">
    <property type="entry name" value="AAA_3"/>
    <property type="match status" value="1"/>
</dbReference>
<dbReference type="GO" id="GO:0016887">
    <property type="term" value="F:ATP hydrolysis activity"/>
    <property type="evidence" value="ECO:0007669"/>
    <property type="project" value="InterPro"/>
</dbReference>
<sequence length="315" mass="35163">MQQQASFSVKQSLEQLTQASNSISSIILGKHHQIQLALSCLLANGHLLIEDLPGVGKTTLSLTLAKVFGLDFQRVQFTSDLLPSDVLGVSIYDNSNQSFRFHKGPVFTQVLLADEINRSTPKTQSALLEAMEEKQVTQDGCTRELPEPFFVIATQNPMEQVGTFPLPESQLDRFLMRINIGYPDQQAEMELLKGENRHALIHQLDASIQPEQLIKIQQAAGKIHMSQAILDYVLELVRSSRLSPWFISGLSPRAGLALQKCARAWAFLQGRDHVLPEDVQQVLPSVAAHRLQAHPEHQDKNIDDLTIMLIQQVPV</sequence>
<feature type="domain" description="ChlI/MoxR AAA lid" evidence="4">
    <location>
        <begin position="248"/>
        <end position="303"/>
    </location>
</feature>
<dbReference type="Gene3D" id="3.40.50.300">
    <property type="entry name" value="P-loop containing nucleotide triphosphate hydrolases"/>
    <property type="match status" value="1"/>
</dbReference>
<evidence type="ECO:0000259" key="4">
    <source>
        <dbReference type="Pfam" id="PF17863"/>
    </source>
</evidence>
<evidence type="ECO:0000256" key="1">
    <source>
        <dbReference type="ARBA" id="ARBA00022741"/>
    </source>
</evidence>
<dbReference type="SUPFAM" id="SSF52540">
    <property type="entry name" value="P-loop containing nucleoside triphosphate hydrolases"/>
    <property type="match status" value="1"/>
</dbReference>
<dbReference type="InterPro" id="IPR041628">
    <property type="entry name" value="ChlI/MoxR_AAA_lid"/>
</dbReference>
<dbReference type="FunFam" id="3.40.50.300:FF:000640">
    <property type="entry name" value="MoxR family ATPase"/>
    <property type="match status" value="1"/>
</dbReference>
<keyword evidence="1" id="KW-0547">Nucleotide-binding</keyword>
<dbReference type="InterPro" id="IPR027417">
    <property type="entry name" value="P-loop_NTPase"/>
</dbReference>
<gene>
    <name evidence="5" type="ORF">MNBD_GAMMA11-3477</name>
</gene>
<feature type="domain" description="ATPase AAA-3" evidence="3">
    <location>
        <begin position="46"/>
        <end position="176"/>
    </location>
</feature>
<dbReference type="AlphaFoldDB" id="A0A3B0X0L1"/>
<dbReference type="EMBL" id="UOFG01000155">
    <property type="protein sequence ID" value="VAW61815.1"/>
    <property type="molecule type" value="Genomic_DNA"/>
</dbReference>
<proteinExistence type="predicted"/>
<protein>
    <submittedName>
        <fullName evidence="5">FIG022979: MoxR-like ATPases</fullName>
    </submittedName>
</protein>
<dbReference type="Pfam" id="PF17863">
    <property type="entry name" value="AAA_lid_2"/>
    <property type="match status" value="1"/>
</dbReference>
<keyword evidence="2" id="KW-0067">ATP-binding</keyword>
<name>A0A3B0X0L1_9ZZZZ</name>
<organism evidence="5">
    <name type="scientific">hydrothermal vent metagenome</name>
    <dbReference type="NCBI Taxonomy" id="652676"/>
    <lineage>
        <taxon>unclassified sequences</taxon>
        <taxon>metagenomes</taxon>
        <taxon>ecological metagenomes</taxon>
    </lineage>
</organism>
<evidence type="ECO:0000256" key="2">
    <source>
        <dbReference type="ARBA" id="ARBA00022840"/>
    </source>
</evidence>
<dbReference type="CDD" id="cd00009">
    <property type="entry name" value="AAA"/>
    <property type="match status" value="1"/>
</dbReference>
<dbReference type="PANTHER" id="PTHR42759">
    <property type="entry name" value="MOXR FAMILY PROTEIN"/>
    <property type="match status" value="1"/>
</dbReference>
<evidence type="ECO:0000259" key="3">
    <source>
        <dbReference type="Pfam" id="PF07726"/>
    </source>
</evidence>
<dbReference type="Gene3D" id="1.10.8.80">
    <property type="entry name" value="Magnesium chelatase subunit I, C-Terminal domain"/>
    <property type="match status" value="1"/>
</dbReference>
<dbReference type="PANTHER" id="PTHR42759:SF5">
    <property type="entry name" value="METHANOL DEHYDROGENASE REGULATOR"/>
    <property type="match status" value="1"/>
</dbReference>